<dbReference type="EMBL" id="CADEBC010000088">
    <property type="protein sequence ID" value="CAB3222581.1"/>
    <property type="molecule type" value="Genomic_DNA"/>
</dbReference>
<gene>
    <name evidence="3" type="ORF">APLA_LOCUS1171</name>
</gene>
<proteinExistence type="predicted"/>
<feature type="compositionally biased region" description="Polar residues" evidence="1">
    <location>
        <begin position="86"/>
        <end position="96"/>
    </location>
</feature>
<dbReference type="OrthoDB" id="6487365at2759"/>
<keyword evidence="4" id="KW-1185">Reference proteome</keyword>
<reference evidence="3 4" key="1">
    <citation type="submission" date="2020-04" db="EMBL/GenBank/DDBJ databases">
        <authorList>
            <person name="Wallbank WR R."/>
            <person name="Pardo Diaz C."/>
            <person name="Kozak K."/>
            <person name="Martin S."/>
            <person name="Jiggins C."/>
            <person name="Moest M."/>
            <person name="Warren A I."/>
            <person name="Byers J.R.P. K."/>
            <person name="Montejo-Kovacevich G."/>
            <person name="Yen C E."/>
        </authorList>
    </citation>
    <scope>NUCLEOTIDE SEQUENCE [LARGE SCALE GENOMIC DNA]</scope>
</reference>
<organism evidence="3 4">
    <name type="scientific">Arctia plantaginis</name>
    <name type="common">Wood tiger moth</name>
    <name type="synonym">Phalaena plantaginis</name>
    <dbReference type="NCBI Taxonomy" id="874455"/>
    <lineage>
        <taxon>Eukaryota</taxon>
        <taxon>Metazoa</taxon>
        <taxon>Ecdysozoa</taxon>
        <taxon>Arthropoda</taxon>
        <taxon>Hexapoda</taxon>
        <taxon>Insecta</taxon>
        <taxon>Pterygota</taxon>
        <taxon>Neoptera</taxon>
        <taxon>Endopterygota</taxon>
        <taxon>Lepidoptera</taxon>
        <taxon>Glossata</taxon>
        <taxon>Ditrysia</taxon>
        <taxon>Noctuoidea</taxon>
        <taxon>Erebidae</taxon>
        <taxon>Arctiinae</taxon>
        <taxon>Arctia</taxon>
    </lineage>
</organism>
<dbReference type="PROSITE" id="PS51029">
    <property type="entry name" value="MADF"/>
    <property type="match status" value="1"/>
</dbReference>
<accession>A0A8S0YT08</accession>
<evidence type="ECO:0000256" key="1">
    <source>
        <dbReference type="SAM" id="MobiDB-lite"/>
    </source>
</evidence>
<evidence type="ECO:0000313" key="4">
    <source>
        <dbReference type="Proteomes" id="UP000494106"/>
    </source>
</evidence>
<evidence type="ECO:0000259" key="2">
    <source>
        <dbReference type="PROSITE" id="PS51029"/>
    </source>
</evidence>
<sequence length="168" mass="19286">MNATVTFAQLKKKWKNLKDAYRKELRKIATSRSGDPSPDDENSMSQWKYFRLMTFFKEEFMPAENEFNLTENEYQDLDASFRSEFQSTLSPPSSLENLRPREVSMSPQTKANITVPELSNEDMLREAQMQIAAVDPDAGTVHTDNEALHQGVSTRSSLIRRLWSSVLS</sequence>
<protein>
    <recommendedName>
        <fullName evidence="2">MADF domain-containing protein</fullName>
    </recommendedName>
</protein>
<dbReference type="AlphaFoldDB" id="A0A8S0YT08"/>
<comment type="caution">
    <text evidence="3">The sequence shown here is derived from an EMBL/GenBank/DDBJ whole genome shotgun (WGS) entry which is preliminary data.</text>
</comment>
<dbReference type="Proteomes" id="UP000494106">
    <property type="component" value="Unassembled WGS sequence"/>
</dbReference>
<name>A0A8S0YT08_ARCPL</name>
<dbReference type="InterPro" id="IPR006578">
    <property type="entry name" value="MADF-dom"/>
</dbReference>
<feature type="domain" description="MADF" evidence="2">
    <location>
        <begin position="1"/>
        <end position="61"/>
    </location>
</feature>
<dbReference type="Pfam" id="PF10545">
    <property type="entry name" value="MADF_DNA_bdg"/>
    <property type="match status" value="1"/>
</dbReference>
<feature type="region of interest" description="Disordered" evidence="1">
    <location>
        <begin position="86"/>
        <end position="107"/>
    </location>
</feature>
<evidence type="ECO:0000313" key="3">
    <source>
        <dbReference type="EMBL" id="CAB3222581.1"/>
    </source>
</evidence>